<keyword evidence="7 14" id="KW-0547">Nucleotide-binding</keyword>
<feature type="transmembrane region" description="Helical" evidence="16">
    <location>
        <begin position="109"/>
        <end position="132"/>
    </location>
</feature>
<dbReference type="Gene3D" id="3.30.980.40">
    <property type="match status" value="1"/>
</dbReference>
<keyword evidence="6 16" id="KW-0812">Transmembrane</keyword>
<proteinExistence type="inferred from homology"/>
<feature type="transmembrane region" description="Helical" evidence="16">
    <location>
        <begin position="165"/>
        <end position="187"/>
    </location>
</feature>
<dbReference type="RefSeq" id="WP_013835527.1">
    <property type="nucleotide sequence ID" value="NC_015581.1"/>
</dbReference>
<evidence type="ECO:0000256" key="14">
    <source>
        <dbReference type="PROSITE-ProRule" id="PRU00289"/>
    </source>
</evidence>
<keyword evidence="13" id="KW-0131">Cell cycle</keyword>
<dbReference type="InterPro" id="IPR036388">
    <property type="entry name" value="WH-like_DNA-bd_sf"/>
</dbReference>
<feature type="binding site" evidence="14">
    <location>
        <begin position="552"/>
        <end position="559"/>
    </location>
    <ligand>
        <name>ATP</name>
        <dbReference type="ChEBI" id="CHEBI:30616"/>
    </ligand>
</feature>
<keyword evidence="12 16" id="KW-0472">Membrane</keyword>
<feature type="transmembrane region" description="Helical" evidence="16">
    <location>
        <begin position="138"/>
        <end position="158"/>
    </location>
</feature>
<dbReference type="EMBL" id="CP002776">
    <property type="protein sequence ID" value="AEG31750.1"/>
    <property type="molecule type" value="Genomic_DNA"/>
</dbReference>
<feature type="transmembrane region" description="Helical" evidence="16">
    <location>
        <begin position="20"/>
        <end position="43"/>
    </location>
</feature>
<dbReference type="Proteomes" id="UP000009232">
    <property type="component" value="Chromosome"/>
</dbReference>
<dbReference type="STRING" id="717773.Thicy_0983"/>
<organism evidence="18 19">
    <name type="scientific">Thiomicrospira cyclica (strain DSM 14477 / JCM 11371 / ALM1)</name>
    <name type="common">Thioalkalimicrobium cyclicum</name>
    <dbReference type="NCBI Taxonomy" id="717773"/>
    <lineage>
        <taxon>Bacteria</taxon>
        <taxon>Pseudomonadati</taxon>
        <taxon>Pseudomonadota</taxon>
        <taxon>Gammaproteobacteria</taxon>
        <taxon>Thiotrichales</taxon>
        <taxon>Piscirickettsiaceae</taxon>
        <taxon>Thiomicrospira</taxon>
    </lineage>
</organism>
<evidence type="ECO:0000256" key="4">
    <source>
        <dbReference type="ARBA" id="ARBA00022475"/>
    </source>
</evidence>
<keyword evidence="19" id="KW-1185">Reference proteome</keyword>
<feature type="transmembrane region" description="Helical" evidence="16">
    <location>
        <begin position="73"/>
        <end position="97"/>
    </location>
</feature>
<dbReference type="eggNOG" id="COG1674">
    <property type="taxonomic scope" value="Bacteria"/>
</dbReference>
<dbReference type="GO" id="GO:0051301">
    <property type="term" value="P:cell division"/>
    <property type="evidence" value="ECO:0007669"/>
    <property type="project" value="UniProtKB-KW"/>
</dbReference>
<dbReference type="InterPro" id="IPR018541">
    <property type="entry name" value="Ftsk_gamma"/>
</dbReference>
<dbReference type="InterPro" id="IPR041027">
    <property type="entry name" value="FtsK_alpha"/>
</dbReference>
<evidence type="ECO:0000256" key="11">
    <source>
        <dbReference type="ARBA" id="ARBA00023125"/>
    </source>
</evidence>
<dbReference type="PROSITE" id="PS50901">
    <property type="entry name" value="FTSK"/>
    <property type="match status" value="1"/>
</dbReference>
<dbReference type="OrthoDB" id="9807790at2"/>
<dbReference type="InterPro" id="IPR036390">
    <property type="entry name" value="WH_DNA-bd_sf"/>
</dbReference>
<dbReference type="Gene3D" id="1.10.10.10">
    <property type="entry name" value="Winged helix-like DNA-binding domain superfamily/Winged helix DNA-binding domain"/>
    <property type="match status" value="1"/>
</dbReference>
<dbReference type="FunFam" id="3.40.50.300:FF:000209">
    <property type="entry name" value="Cell division protein FtsK"/>
    <property type="match status" value="1"/>
</dbReference>
<gene>
    <name evidence="18" type="ordered locus">Thicy_0983</name>
</gene>
<reference evidence="18 19" key="1">
    <citation type="submission" date="2011-05" db="EMBL/GenBank/DDBJ databases">
        <title>Complete sequence of Thioalkalimicrobium cyclicum ALM1.</title>
        <authorList>
            <consortium name="US DOE Joint Genome Institute"/>
            <person name="Lucas S."/>
            <person name="Han J."/>
            <person name="Lapidus A."/>
            <person name="Cheng J.-F."/>
            <person name="Goodwin L."/>
            <person name="Pitluck S."/>
            <person name="Peters L."/>
            <person name="Mikhailova N."/>
            <person name="Davenport K."/>
            <person name="Han C."/>
            <person name="Tapia R."/>
            <person name="Land M."/>
            <person name="Hauser L."/>
            <person name="Kyrpides N."/>
            <person name="Ivanova N."/>
            <person name="Pagani I."/>
            <person name="Kappler U."/>
            <person name="Woyke T."/>
        </authorList>
    </citation>
    <scope>NUCLEOTIDE SEQUENCE [LARGE SCALE GENOMIC DNA]</scope>
    <source>
        <strain evidence="19">DSM 14477 / JCM 11371 / ALM1</strain>
    </source>
</reference>
<evidence type="ECO:0000256" key="1">
    <source>
        <dbReference type="ARBA" id="ARBA00004651"/>
    </source>
</evidence>
<evidence type="ECO:0000256" key="5">
    <source>
        <dbReference type="ARBA" id="ARBA00022618"/>
    </source>
</evidence>
<comment type="similarity">
    <text evidence="2">Belongs to the FtsK/SpoIIIE/SftA family.</text>
</comment>
<keyword evidence="5 18" id="KW-0132">Cell division</keyword>
<dbReference type="KEGG" id="tcy:Thicy_0983"/>
<dbReference type="Pfam" id="PF01580">
    <property type="entry name" value="FtsK_SpoIIIE"/>
    <property type="match status" value="1"/>
</dbReference>
<sequence>MVSATNASRSSEQAKPTHWLLKDVIFIAGITLALFILLVLYSYDPNDLGFQQAGQSGVVLNFGGATGAWLSSILFYVFGIFAFAWSLGLLVISWLVLRNRRNDEFDIARIALSLVGVVLVVVSGSALASLFVSPDATWVALPFYAGGVVGFELSKFLVSQFDLLATTLLLIALMAVGFSLALARSWLSIFEQTGSGFWQSVGWLKPRLAGMASYLLTQQKRIPWRAIAQGFTAKLQQAAFSAQGRIKKMTSAHDAVSASVTLSASGEGQTKLVRKPPLIKTLASVDAQQDSDVVTDVAVKKSFDFGSLKDVAKGLRTPSLFGDDAKSPEMADSPPKTQKMPTLGDTADLAANAKHKPQQLGDLSELAVQDTPAVSPQSIETTPVAPAQTALAPMTSNDYQVPGVDLLDPARVYKDRYTAEQLLDLSKLLETRLLEFGVTATVEAVLPGPVVTRFELMPAPGVKVSQINNLAKDLARAMSVQSVRVVDVIPGKPYVGIEIPNENREIVSFKDVLKSPAFQDSDALLTLGLGKDIEGQPVVANLAKMPHLLVAGTTGSGKSVGVNSMIISMLLKGRPDQIKFIMIDPKMLELSIYGDIPHLLTPVVTDMSDAANALRWCVFEMDRRYQLMAKMGVRNIAGFNEKVQAAIDAGQPIIDPLFEQAANHGMAIADEAPTLTPLPFIVVIIDEFADMIMVVGKKVEELIARLAQKARASGIHLVLATQRPSVNVITGLIKANVPTRISFQVSSKIDSRTILDQMGAESLLGMGDMLYLPPGSGSPLRVHGAFVSDDEVHRVVDFIKQQGAPQYLPEITHDHENGGSAVSSNGAGSDDAESDPLYDEVVAFVIEGGRVSISMVQRRFKIGYNRAARIVEAMEAAGVVSTMQANGVREVLTPRHD</sequence>
<keyword evidence="11" id="KW-0238">DNA-binding</keyword>
<evidence type="ECO:0000256" key="10">
    <source>
        <dbReference type="ARBA" id="ARBA00022989"/>
    </source>
</evidence>
<feature type="compositionally biased region" description="Low complexity" evidence="15">
    <location>
        <begin position="818"/>
        <end position="829"/>
    </location>
</feature>
<dbReference type="PANTHER" id="PTHR22683">
    <property type="entry name" value="SPORULATION PROTEIN RELATED"/>
    <property type="match status" value="1"/>
</dbReference>
<dbReference type="CDD" id="cd01127">
    <property type="entry name" value="TrwB_TraG_TraD_VirD4"/>
    <property type="match status" value="1"/>
</dbReference>
<dbReference type="PANTHER" id="PTHR22683:SF41">
    <property type="entry name" value="DNA TRANSLOCASE FTSK"/>
    <property type="match status" value="1"/>
</dbReference>
<dbReference type="SMART" id="SM00843">
    <property type="entry name" value="Ftsk_gamma"/>
    <property type="match status" value="1"/>
</dbReference>
<keyword evidence="4" id="KW-1003">Cell membrane</keyword>
<feature type="region of interest" description="Disordered" evidence="15">
    <location>
        <begin position="810"/>
        <end position="833"/>
    </location>
</feature>
<dbReference type="GO" id="GO:0005886">
    <property type="term" value="C:plasma membrane"/>
    <property type="evidence" value="ECO:0007669"/>
    <property type="project" value="UniProtKB-SubCell"/>
</dbReference>
<evidence type="ECO:0000256" key="2">
    <source>
        <dbReference type="ARBA" id="ARBA00006474"/>
    </source>
</evidence>
<evidence type="ECO:0000256" key="9">
    <source>
        <dbReference type="ARBA" id="ARBA00022840"/>
    </source>
</evidence>
<dbReference type="Pfam" id="PF17854">
    <property type="entry name" value="FtsK_alpha"/>
    <property type="match status" value="1"/>
</dbReference>
<evidence type="ECO:0000313" key="19">
    <source>
        <dbReference type="Proteomes" id="UP000009232"/>
    </source>
</evidence>
<dbReference type="InterPro" id="IPR050206">
    <property type="entry name" value="FtsK/SpoIIIE/SftA"/>
</dbReference>
<evidence type="ECO:0000256" key="12">
    <source>
        <dbReference type="ARBA" id="ARBA00023136"/>
    </source>
</evidence>
<dbReference type="Pfam" id="PF09397">
    <property type="entry name" value="FtsK_gamma"/>
    <property type="match status" value="1"/>
</dbReference>
<evidence type="ECO:0000256" key="7">
    <source>
        <dbReference type="ARBA" id="ARBA00022741"/>
    </source>
</evidence>
<dbReference type="GO" id="GO:0005524">
    <property type="term" value="F:ATP binding"/>
    <property type="evidence" value="ECO:0007669"/>
    <property type="project" value="UniProtKB-UniRule"/>
</dbReference>
<keyword evidence="8" id="KW-0159">Chromosome partition</keyword>
<dbReference type="HOGENOM" id="CLU_001981_9_7_6"/>
<feature type="region of interest" description="Disordered" evidence="15">
    <location>
        <begin position="319"/>
        <end position="339"/>
    </location>
</feature>
<evidence type="ECO:0000256" key="13">
    <source>
        <dbReference type="ARBA" id="ARBA00023306"/>
    </source>
</evidence>
<dbReference type="GO" id="GO:0007059">
    <property type="term" value="P:chromosome segregation"/>
    <property type="evidence" value="ECO:0007669"/>
    <property type="project" value="UniProtKB-KW"/>
</dbReference>
<dbReference type="GO" id="GO:0003677">
    <property type="term" value="F:DNA binding"/>
    <property type="evidence" value="ECO:0007669"/>
    <property type="project" value="UniProtKB-KW"/>
</dbReference>
<evidence type="ECO:0000256" key="16">
    <source>
        <dbReference type="SAM" id="Phobius"/>
    </source>
</evidence>
<dbReference type="InterPro" id="IPR025199">
    <property type="entry name" value="FtsK_4TM"/>
</dbReference>
<dbReference type="InterPro" id="IPR027417">
    <property type="entry name" value="P-loop_NTPase"/>
</dbReference>
<evidence type="ECO:0000256" key="15">
    <source>
        <dbReference type="SAM" id="MobiDB-lite"/>
    </source>
</evidence>
<dbReference type="Pfam" id="PF13491">
    <property type="entry name" value="FtsK_4TM"/>
    <property type="match status" value="1"/>
</dbReference>
<dbReference type="AlphaFoldDB" id="F6DD14"/>
<comment type="subcellular location">
    <subcellularLocation>
        <location evidence="1">Cell membrane</location>
        <topology evidence="1">Multi-pass membrane protein</topology>
    </subcellularLocation>
</comment>
<evidence type="ECO:0000313" key="18">
    <source>
        <dbReference type="EMBL" id="AEG31750.1"/>
    </source>
</evidence>
<keyword evidence="9 14" id="KW-0067">ATP-binding</keyword>
<dbReference type="SUPFAM" id="SSF52540">
    <property type="entry name" value="P-loop containing nucleoside triphosphate hydrolases"/>
    <property type="match status" value="1"/>
</dbReference>
<evidence type="ECO:0000259" key="17">
    <source>
        <dbReference type="PROSITE" id="PS50901"/>
    </source>
</evidence>
<dbReference type="InterPro" id="IPR002543">
    <property type="entry name" value="FtsK_dom"/>
</dbReference>
<protein>
    <recommendedName>
        <fullName evidence="3">DNA translocase FtsK</fullName>
    </recommendedName>
</protein>
<evidence type="ECO:0000256" key="3">
    <source>
        <dbReference type="ARBA" id="ARBA00020887"/>
    </source>
</evidence>
<evidence type="ECO:0000256" key="8">
    <source>
        <dbReference type="ARBA" id="ARBA00022829"/>
    </source>
</evidence>
<evidence type="ECO:0000256" key="6">
    <source>
        <dbReference type="ARBA" id="ARBA00022692"/>
    </source>
</evidence>
<accession>F6DD14</accession>
<name>F6DD14_THICA</name>
<keyword evidence="10 16" id="KW-1133">Transmembrane helix</keyword>
<dbReference type="Gene3D" id="3.40.50.300">
    <property type="entry name" value="P-loop containing nucleotide triphosphate hydrolases"/>
    <property type="match status" value="1"/>
</dbReference>
<dbReference type="SUPFAM" id="SSF46785">
    <property type="entry name" value="Winged helix' DNA-binding domain"/>
    <property type="match status" value="1"/>
</dbReference>
<feature type="domain" description="FtsK" evidence="17">
    <location>
        <begin position="535"/>
        <end position="752"/>
    </location>
</feature>